<dbReference type="Gene3D" id="3.30.200.20">
    <property type="entry name" value="Phosphorylase Kinase, domain 1"/>
    <property type="match status" value="1"/>
</dbReference>
<gene>
    <name evidence="2" type="ORF">ACFPOF_27725</name>
</gene>
<sequence length="335" mass="39125">MANSYSKSRIRQIVRRFGLIPLSSDSIASFYRKNAVVRVRTGTGTYAMKPFLRSVLLPSGTMDQMKTAANYVQLLMNCGFNYMPRWLASNTGKLWTLNQGKPFYVTTWINGKRLENHEDFENLGRALASLHITSRDSLPMNGPFYDHIRFWQYRDRLFRRRMTQTKPANRGIRQWRKRFGQSCIQFADRSWTELKSPEIVDLLGRERNRPALIHSDITSLNVIISDEGMPFIIDWDRVKLGSIYAEIASALMNTTQFNPDFMQSLLKGYEELHPLDRTERKLIAALYRLPREAWQATRFPNRTSSRTLLKLTEQSWPLRLKSMDLLEEWTLQAGD</sequence>
<evidence type="ECO:0000313" key="3">
    <source>
        <dbReference type="Proteomes" id="UP001596113"/>
    </source>
</evidence>
<dbReference type="Gene3D" id="3.90.1200.10">
    <property type="match status" value="1"/>
</dbReference>
<proteinExistence type="predicted"/>
<evidence type="ECO:0000259" key="1">
    <source>
        <dbReference type="Pfam" id="PF01636"/>
    </source>
</evidence>
<evidence type="ECO:0000313" key="2">
    <source>
        <dbReference type="EMBL" id="MFC5406539.1"/>
    </source>
</evidence>
<feature type="domain" description="Aminoglycoside phosphotransferase" evidence="1">
    <location>
        <begin position="34"/>
        <end position="274"/>
    </location>
</feature>
<reference evidence="3" key="1">
    <citation type="journal article" date="2019" name="Int. J. Syst. Evol. Microbiol.">
        <title>The Global Catalogue of Microorganisms (GCM) 10K type strain sequencing project: providing services to taxonomists for standard genome sequencing and annotation.</title>
        <authorList>
            <consortium name="The Broad Institute Genomics Platform"/>
            <consortium name="The Broad Institute Genome Sequencing Center for Infectious Disease"/>
            <person name="Wu L."/>
            <person name="Ma J."/>
        </authorList>
    </citation>
    <scope>NUCLEOTIDE SEQUENCE [LARGE SCALE GENOMIC DNA]</scope>
    <source>
        <strain evidence="3">CGMCC 1.18575</strain>
    </source>
</reference>
<dbReference type="EMBL" id="JBHSMI010000056">
    <property type="protein sequence ID" value="MFC5406539.1"/>
    <property type="molecule type" value="Genomic_DNA"/>
</dbReference>
<dbReference type="Pfam" id="PF01636">
    <property type="entry name" value="APH"/>
    <property type="match status" value="1"/>
</dbReference>
<organism evidence="2 3">
    <name type="scientific">Cohnella soli</name>
    <dbReference type="NCBI Taxonomy" id="425005"/>
    <lineage>
        <taxon>Bacteria</taxon>
        <taxon>Bacillati</taxon>
        <taxon>Bacillota</taxon>
        <taxon>Bacilli</taxon>
        <taxon>Bacillales</taxon>
        <taxon>Paenibacillaceae</taxon>
        <taxon>Cohnella</taxon>
    </lineage>
</organism>
<keyword evidence="3" id="KW-1185">Reference proteome</keyword>
<dbReference type="InterPro" id="IPR047175">
    <property type="entry name" value="CotS-like"/>
</dbReference>
<dbReference type="PANTHER" id="PTHR39179">
    <property type="entry name" value="SPORE COAT PROTEIN I"/>
    <property type="match status" value="1"/>
</dbReference>
<dbReference type="InterPro" id="IPR002575">
    <property type="entry name" value="Aminoglycoside_PTrfase"/>
</dbReference>
<dbReference type="PANTHER" id="PTHR39179:SF1">
    <property type="entry name" value="SPORE COAT PROTEIN I"/>
    <property type="match status" value="1"/>
</dbReference>
<dbReference type="SUPFAM" id="SSF56112">
    <property type="entry name" value="Protein kinase-like (PK-like)"/>
    <property type="match status" value="1"/>
</dbReference>
<comment type="caution">
    <text evidence="2">The sequence shown here is derived from an EMBL/GenBank/DDBJ whole genome shotgun (WGS) entry which is preliminary data.</text>
</comment>
<accession>A0ABW0HZU5</accession>
<dbReference type="Proteomes" id="UP001596113">
    <property type="component" value="Unassembled WGS sequence"/>
</dbReference>
<dbReference type="InterPro" id="IPR011009">
    <property type="entry name" value="Kinase-like_dom_sf"/>
</dbReference>
<dbReference type="RefSeq" id="WP_378138638.1">
    <property type="nucleotide sequence ID" value="NZ_JBHSMI010000056.1"/>
</dbReference>
<protein>
    <submittedName>
        <fullName evidence="2">Phosphotransferase</fullName>
    </submittedName>
</protein>
<name>A0ABW0HZU5_9BACL</name>